<dbReference type="eggNOG" id="ENOG5033VT0">
    <property type="taxonomic scope" value="Bacteria"/>
</dbReference>
<dbReference type="Proteomes" id="UP000005638">
    <property type="component" value="Chromosome"/>
</dbReference>
<dbReference type="HOGENOM" id="CLU_929688_0_0_10"/>
<dbReference type="RefSeq" id="WP_014165211.1">
    <property type="nucleotide sequence ID" value="NC_016510.2"/>
</dbReference>
<dbReference type="KEGG" id="fco:FCOL_05535"/>
<accession>G8XA74</accession>
<proteinExistence type="predicted"/>
<keyword evidence="2" id="KW-1185">Reference proteome</keyword>
<evidence type="ECO:0000313" key="1">
    <source>
        <dbReference type="EMBL" id="AEW85932.1"/>
    </source>
</evidence>
<dbReference type="EMBL" id="CP003222">
    <property type="protein sequence ID" value="AEW85932.1"/>
    <property type="molecule type" value="Genomic_DNA"/>
</dbReference>
<organism evidence="1 2">
    <name type="scientific">Flavobacterium columnare (strain ATCC 49512 / CIP 103533 / TG 44/87)</name>
    <dbReference type="NCBI Taxonomy" id="1041826"/>
    <lineage>
        <taxon>Bacteria</taxon>
        <taxon>Pseudomonadati</taxon>
        <taxon>Bacteroidota</taxon>
        <taxon>Flavobacteriia</taxon>
        <taxon>Flavobacteriales</taxon>
        <taxon>Flavobacteriaceae</taxon>
        <taxon>Flavobacterium</taxon>
    </lineage>
</organism>
<gene>
    <name evidence="1" type="ordered locus">FCOL_05535</name>
</gene>
<evidence type="ECO:0000313" key="2">
    <source>
        <dbReference type="Proteomes" id="UP000005638"/>
    </source>
</evidence>
<protein>
    <recommendedName>
        <fullName evidence="3">Lipoprotein</fullName>
    </recommendedName>
</protein>
<dbReference type="AlphaFoldDB" id="G8XA74"/>
<dbReference type="PROSITE" id="PS51257">
    <property type="entry name" value="PROKAR_LIPOPROTEIN"/>
    <property type="match status" value="1"/>
</dbReference>
<evidence type="ECO:0008006" key="3">
    <source>
        <dbReference type="Google" id="ProtNLM"/>
    </source>
</evidence>
<sequence>MKKIIYFLTITTLFLSTSCSNEDLTTNELLTESQVLKFDSYKEMQNKIVEIKKISDAKESRILNIINSKNLKSNNLEFYHTERLNSIYELRKELNFTSIQSIADEINSLKLLNPKKANLLYDKYSTLLKKDKYSITYLNDNETALVLNSKGEVIIGGKIIKLINTSNTESTRYIGVDFVREGTLLTNGSYSISWHAGRSEHKDDLGRTFWRNFTQLGSNVLTNNGWVQYPSSMRPLLDAHANFSYGGAHTEHLGFLSSYGSVLRNSGGQKNVPNIPYYVKTGGTFTTTVNGVEMKLEGQSIFTIGYGL</sequence>
<reference evidence="1 2" key="1">
    <citation type="journal article" date="2012" name="J. Bacteriol.">
        <title>Genome Sequence of the Fish Pathogen Flavobacterium columnare ATCC 49512.</title>
        <authorList>
            <person name="Tekedar H.C."/>
            <person name="Karsi A."/>
            <person name="Gillaspy A.F."/>
            <person name="Dyer D.W."/>
            <person name="Benton N.R."/>
            <person name="Zaitshik J."/>
            <person name="Vamenta S."/>
            <person name="Banes M.M."/>
            <person name="Gulsoy N."/>
            <person name="Aboko-Cole M."/>
            <person name="Waldbieser G.C."/>
            <person name="Lawrence M.L."/>
        </authorList>
    </citation>
    <scope>NUCLEOTIDE SEQUENCE [LARGE SCALE GENOMIC DNA]</scope>
    <source>
        <strain evidence="2">ATCC 49512 / CIP 103533 / TG 44/87</strain>
    </source>
</reference>
<name>G8XA74_FLACA</name>